<keyword evidence="1" id="KW-1133">Transmembrane helix</keyword>
<dbReference type="EMBL" id="JAPDOG010000021">
    <property type="protein sequence ID" value="MCW3783538.1"/>
    <property type="molecule type" value="Genomic_DNA"/>
</dbReference>
<dbReference type="InterPro" id="IPR012902">
    <property type="entry name" value="N_methyl_site"/>
</dbReference>
<keyword evidence="1" id="KW-0472">Membrane</keyword>
<evidence type="ECO:0000313" key="2">
    <source>
        <dbReference type="EMBL" id="MCW3783538.1"/>
    </source>
</evidence>
<accession>A0ABT3J795</accession>
<dbReference type="PROSITE" id="PS00409">
    <property type="entry name" value="PROKAR_NTER_METHYL"/>
    <property type="match status" value="1"/>
</dbReference>
<evidence type="ECO:0000313" key="3">
    <source>
        <dbReference type="Proteomes" id="UP001207582"/>
    </source>
</evidence>
<proteinExistence type="predicted"/>
<protein>
    <submittedName>
        <fullName evidence="2">Prepilin-type N-terminal cleavage/methylation domain-containing protein</fullName>
    </submittedName>
</protein>
<dbReference type="Pfam" id="PF07963">
    <property type="entry name" value="N_methyl"/>
    <property type="match status" value="1"/>
</dbReference>
<name>A0ABT3J795_9RHOB</name>
<keyword evidence="3" id="KW-1185">Reference proteome</keyword>
<sequence length="119" mass="12921">MNRGSAGYSLLEVLVAFAIMSMVLAALLPAQSRLLQRSRSADEGLLAQELALSRLAEVGVAIPDPAGVREVPYRRWILREVTVREGLGDGEPDMIRLRVDVLGPDGRLLASEEAVRLAE</sequence>
<feature type="transmembrane region" description="Helical" evidence="1">
    <location>
        <begin position="6"/>
        <end position="30"/>
    </location>
</feature>
<comment type="caution">
    <text evidence="2">The sequence shown here is derived from an EMBL/GenBank/DDBJ whole genome shotgun (WGS) entry which is preliminary data.</text>
</comment>
<dbReference type="Proteomes" id="UP001207582">
    <property type="component" value="Unassembled WGS sequence"/>
</dbReference>
<organism evidence="2 3">
    <name type="scientific">Defluviimonas salinarum</name>
    <dbReference type="NCBI Taxonomy" id="2992147"/>
    <lineage>
        <taxon>Bacteria</taxon>
        <taxon>Pseudomonadati</taxon>
        <taxon>Pseudomonadota</taxon>
        <taxon>Alphaproteobacteria</taxon>
        <taxon>Rhodobacterales</taxon>
        <taxon>Paracoccaceae</taxon>
        <taxon>Albidovulum</taxon>
    </lineage>
</organism>
<evidence type="ECO:0000256" key="1">
    <source>
        <dbReference type="SAM" id="Phobius"/>
    </source>
</evidence>
<keyword evidence="1" id="KW-0812">Transmembrane</keyword>
<reference evidence="2 3" key="1">
    <citation type="submission" date="2022-10" db="EMBL/GenBank/DDBJ databases">
        <title>Defluviimonas sp. CAU 1641 isolated from mud.</title>
        <authorList>
            <person name="Kim W."/>
        </authorList>
    </citation>
    <scope>NUCLEOTIDE SEQUENCE [LARGE SCALE GENOMIC DNA]</scope>
    <source>
        <strain evidence="2 3">CAU 1641</strain>
    </source>
</reference>
<dbReference type="RefSeq" id="WP_264772984.1">
    <property type="nucleotide sequence ID" value="NZ_JAPDOG010000021.1"/>
</dbReference>
<gene>
    <name evidence="2" type="ORF">OM960_18525</name>
</gene>